<protein>
    <submittedName>
        <fullName evidence="2">Uncharacterized protein</fullName>
    </submittedName>
</protein>
<keyword evidence="1" id="KW-0472">Membrane</keyword>
<name>A0A8D8UL81_9HEMI</name>
<evidence type="ECO:0000313" key="2">
    <source>
        <dbReference type="EMBL" id="CAG6707174.1"/>
    </source>
</evidence>
<proteinExistence type="predicted"/>
<reference evidence="2" key="1">
    <citation type="submission" date="2021-05" db="EMBL/GenBank/DDBJ databases">
        <authorList>
            <person name="Alioto T."/>
            <person name="Alioto T."/>
            <person name="Gomez Garrido J."/>
        </authorList>
    </citation>
    <scope>NUCLEOTIDE SEQUENCE</scope>
</reference>
<sequence>MYSKFIFIFSVVVFVEIFNKFSELRSRVPEFQTKLSKFFQCCVIHWYFIDYFFDVIHFILRIFGFRHGFFECMNPFVNFLEHWLEGFALVDEVFQFLNDGCELFDLAVTFVVDFLQNIVEVCSRVRCYHSN</sequence>
<organism evidence="2">
    <name type="scientific">Cacopsylla melanoneura</name>
    <dbReference type="NCBI Taxonomy" id="428564"/>
    <lineage>
        <taxon>Eukaryota</taxon>
        <taxon>Metazoa</taxon>
        <taxon>Ecdysozoa</taxon>
        <taxon>Arthropoda</taxon>
        <taxon>Hexapoda</taxon>
        <taxon>Insecta</taxon>
        <taxon>Pterygota</taxon>
        <taxon>Neoptera</taxon>
        <taxon>Paraneoptera</taxon>
        <taxon>Hemiptera</taxon>
        <taxon>Sternorrhyncha</taxon>
        <taxon>Psylloidea</taxon>
        <taxon>Psyllidae</taxon>
        <taxon>Psyllinae</taxon>
        <taxon>Cacopsylla</taxon>
    </lineage>
</organism>
<dbReference type="AlphaFoldDB" id="A0A8D8UL81"/>
<evidence type="ECO:0000256" key="1">
    <source>
        <dbReference type="SAM" id="Phobius"/>
    </source>
</evidence>
<dbReference type="EMBL" id="HBUF01343912">
    <property type="protein sequence ID" value="CAG6707175.1"/>
    <property type="molecule type" value="Transcribed_RNA"/>
</dbReference>
<keyword evidence="1" id="KW-1133">Transmembrane helix</keyword>
<keyword evidence="1" id="KW-0812">Transmembrane</keyword>
<accession>A0A8D8UL81</accession>
<dbReference type="EMBL" id="HBUF01343911">
    <property type="protein sequence ID" value="CAG6707174.1"/>
    <property type="molecule type" value="Transcribed_RNA"/>
</dbReference>
<dbReference type="EMBL" id="HBUF01343913">
    <property type="protein sequence ID" value="CAG6707176.1"/>
    <property type="molecule type" value="Transcribed_RNA"/>
</dbReference>
<feature type="transmembrane region" description="Helical" evidence="1">
    <location>
        <begin position="43"/>
        <end position="63"/>
    </location>
</feature>